<dbReference type="InterPro" id="IPR050383">
    <property type="entry name" value="GlyoxalaseI/FosfomycinResist"/>
</dbReference>
<dbReference type="EMBL" id="JAVKPH010000011">
    <property type="protein sequence ID" value="MDR5653186.1"/>
    <property type="molecule type" value="Genomic_DNA"/>
</dbReference>
<proteinExistence type="inferred from homology"/>
<evidence type="ECO:0000313" key="10">
    <source>
        <dbReference type="EMBL" id="MDR5653186.1"/>
    </source>
</evidence>
<feature type="domain" description="VOC" evidence="9">
    <location>
        <begin position="5"/>
        <end position="137"/>
    </location>
</feature>
<comment type="cofactor">
    <cofactor evidence="1 8">
        <name>Fe(2+)</name>
        <dbReference type="ChEBI" id="CHEBI:29033"/>
    </cofactor>
</comment>
<dbReference type="InterPro" id="IPR000486">
    <property type="entry name" value="Xdiol_ring_cleave_dOase_1/2"/>
</dbReference>
<evidence type="ECO:0000256" key="5">
    <source>
        <dbReference type="ARBA" id="ARBA00022964"/>
    </source>
</evidence>
<dbReference type="InterPro" id="IPR037523">
    <property type="entry name" value="VOC_core"/>
</dbReference>
<evidence type="ECO:0000256" key="8">
    <source>
        <dbReference type="RuleBase" id="RU000683"/>
    </source>
</evidence>
<keyword evidence="5 8" id="KW-0223">Dioxygenase</keyword>
<dbReference type="SUPFAM" id="SSF54593">
    <property type="entry name" value="Glyoxalase/Bleomycin resistance protein/Dihydroxybiphenyl dioxygenase"/>
    <property type="match status" value="1"/>
</dbReference>
<dbReference type="CDD" id="cd06587">
    <property type="entry name" value="VOC"/>
    <property type="match status" value="1"/>
</dbReference>
<sequence length="176" mass="19783">MDVKGLHHVAYRCSDAKRTTEFYTRYLGLDFNIAVAENYVPSTGEWSPHIHIFFRMDDDSHVAFFEVPESPAMQKDAGTPEWVQHLALRVADMDTLLKRKAQLVADGIAVVGPTDHHLCQSIYFFDPDGHRLELAVDSSTPEMLAQLRTIAEPTLAEWAVTKRAPDVAPIHENARG</sequence>
<keyword evidence="6 8" id="KW-0560">Oxidoreductase</keyword>
<dbReference type="PROSITE" id="PS51819">
    <property type="entry name" value="VOC"/>
    <property type="match status" value="1"/>
</dbReference>
<dbReference type="PANTHER" id="PTHR21366:SF30">
    <property type="entry name" value="BLL2330 PROTEIN"/>
    <property type="match status" value="1"/>
</dbReference>
<evidence type="ECO:0000256" key="4">
    <source>
        <dbReference type="ARBA" id="ARBA00022797"/>
    </source>
</evidence>
<dbReference type="Pfam" id="PF00903">
    <property type="entry name" value="Glyoxalase"/>
    <property type="match status" value="1"/>
</dbReference>
<accession>A0ABU1F8I4</accession>
<comment type="caution">
    <text evidence="10">The sequence shown here is derived from an EMBL/GenBank/DDBJ whole genome shotgun (WGS) entry which is preliminary data.</text>
</comment>
<dbReference type="Gene3D" id="3.10.180.10">
    <property type="entry name" value="2,3-Dihydroxybiphenyl 1,2-Dioxygenase, domain 1"/>
    <property type="match status" value="1"/>
</dbReference>
<name>A0ABU1F8I4_9RHOB</name>
<comment type="similarity">
    <text evidence="2 8">Belongs to the extradiol ring-cleavage dioxygenase family.</text>
</comment>
<evidence type="ECO:0000259" key="9">
    <source>
        <dbReference type="PROSITE" id="PS51819"/>
    </source>
</evidence>
<evidence type="ECO:0000256" key="7">
    <source>
        <dbReference type="ARBA" id="ARBA00023004"/>
    </source>
</evidence>
<evidence type="ECO:0000313" key="11">
    <source>
        <dbReference type="Proteomes" id="UP001247754"/>
    </source>
</evidence>
<dbReference type="RefSeq" id="WP_310457428.1">
    <property type="nucleotide sequence ID" value="NZ_JAVKPH010000011.1"/>
</dbReference>
<dbReference type="InterPro" id="IPR004360">
    <property type="entry name" value="Glyas_Fos-R_dOase_dom"/>
</dbReference>
<evidence type="ECO:0000256" key="6">
    <source>
        <dbReference type="ARBA" id="ARBA00023002"/>
    </source>
</evidence>
<keyword evidence="7 8" id="KW-0408">Iron</keyword>
<gene>
    <name evidence="10" type="ORF">RGD00_11250</name>
</gene>
<keyword evidence="3" id="KW-0479">Metal-binding</keyword>
<evidence type="ECO:0000256" key="2">
    <source>
        <dbReference type="ARBA" id="ARBA00008784"/>
    </source>
</evidence>
<evidence type="ECO:0000256" key="3">
    <source>
        <dbReference type="ARBA" id="ARBA00022723"/>
    </source>
</evidence>
<keyword evidence="4 8" id="KW-0058">Aromatic hydrocarbons catabolism</keyword>
<dbReference type="Proteomes" id="UP001247754">
    <property type="component" value="Unassembled WGS sequence"/>
</dbReference>
<reference evidence="10 11" key="1">
    <citation type="submission" date="2023-09" db="EMBL/GenBank/DDBJ databases">
        <title>Xinfangfangia sedmenti sp. nov., isolated the sedment.</title>
        <authorList>
            <person name="Xu L."/>
        </authorList>
    </citation>
    <scope>NUCLEOTIDE SEQUENCE [LARGE SCALE GENOMIC DNA]</scope>
    <source>
        <strain evidence="10 11">LG-4</strain>
    </source>
</reference>
<dbReference type="PROSITE" id="PS00082">
    <property type="entry name" value="EXTRADIOL_DIOXYGENAS"/>
    <property type="match status" value="1"/>
</dbReference>
<keyword evidence="11" id="KW-1185">Reference proteome</keyword>
<organism evidence="10 11">
    <name type="scientific">Ruixingdingia sedimenti</name>
    <dbReference type="NCBI Taxonomy" id="3073604"/>
    <lineage>
        <taxon>Bacteria</taxon>
        <taxon>Pseudomonadati</taxon>
        <taxon>Pseudomonadota</taxon>
        <taxon>Alphaproteobacteria</taxon>
        <taxon>Rhodobacterales</taxon>
        <taxon>Paracoccaceae</taxon>
        <taxon>Ruixingdingia</taxon>
    </lineage>
</organism>
<dbReference type="InterPro" id="IPR029068">
    <property type="entry name" value="Glyas_Bleomycin-R_OHBP_Dase"/>
</dbReference>
<evidence type="ECO:0000256" key="1">
    <source>
        <dbReference type="ARBA" id="ARBA00001954"/>
    </source>
</evidence>
<dbReference type="PANTHER" id="PTHR21366">
    <property type="entry name" value="GLYOXALASE FAMILY PROTEIN"/>
    <property type="match status" value="1"/>
</dbReference>
<protein>
    <submittedName>
        <fullName evidence="10">VOC family protein</fullName>
    </submittedName>
</protein>